<feature type="compositionally biased region" description="Basic residues" evidence="1">
    <location>
        <begin position="44"/>
        <end position="53"/>
    </location>
</feature>
<accession>A0A2W2FRQ8</accession>
<evidence type="ECO:0000313" key="2">
    <source>
        <dbReference type="EMBL" id="PZG31195.1"/>
    </source>
</evidence>
<feature type="region of interest" description="Disordered" evidence="1">
    <location>
        <begin position="30"/>
        <end position="66"/>
    </location>
</feature>
<feature type="compositionally biased region" description="Basic and acidic residues" evidence="1">
    <location>
        <begin position="32"/>
        <end position="43"/>
    </location>
</feature>
<proteinExistence type="predicted"/>
<dbReference type="EMBL" id="POUA01000330">
    <property type="protein sequence ID" value="PZG31195.1"/>
    <property type="molecule type" value="Genomic_DNA"/>
</dbReference>
<comment type="caution">
    <text evidence="2">The sequence shown here is derived from an EMBL/GenBank/DDBJ whole genome shotgun (WGS) entry which is preliminary data.</text>
</comment>
<reference evidence="2 3" key="1">
    <citation type="submission" date="2018-01" db="EMBL/GenBank/DDBJ databases">
        <title>Draft genome sequence of Sphaerisporangium sp. 7K107.</title>
        <authorList>
            <person name="Sahin N."/>
            <person name="Saygin H."/>
            <person name="Ay H."/>
        </authorList>
    </citation>
    <scope>NUCLEOTIDE SEQUENCE [LARGE SCALE GENOMIC DNA]</scope>
    <source>
        <strain evidence="2 3">7K107</strain>
    </source>
</reference>
<name>A0A2W2FRQ8_9ACTN</name>
<gene>
    <name evidence="2" type="ORF">C1I98_30315</name>
</gene>
<organism evidence="2 3">
    <name type="scientific">Spongiactinospora gelatinilytica</name>
    <dbReference type="NCBI Taxonomy" id="2666298"/>
    <lineage>
        <taxon>Bacteria</taxon>
        <taxon>Bacillati</taxon>
        <taxon>Actinomycetota</taxon>
        <taxon>Actinomycetes</taxon>
        <taxon>Streptosporangiales</taxon>
        <taxon>Streptosporangiaceae</taxon>
        <taxon>Spongiactinospora</taxon>
    </lineage>
</organism>
<keyword evidence="3" id="KW-1185">Reference proteome</keyword>
<dbReference type="AlphaFoldDB" id="A0A2W2FRQ8"/>
<evidence type="ECO:0000256" key="1">
    <source>
        <dbReference type="SAM" id="MobiDB-lite"/>
    </source>
</evidence>
<evidence type="ECO:0000313" key="3">
    <source>
        <dbReference type="Proteomes" id="UP000248544"/>
    </source>
</evidence>
<dbReference type="Proteomes" id="UP000248544">
    <property type="component" value="Unassembled WGS sequence"/>
</dbReference>
<sequence length="134" mass="14597">MAYPLPHRRLGQIEVLGHLVDRPVTSPAQLDDLGRGLRRERTARVTKPRRKPSRPAPSSAEVTSSPAFSVQHRFVTARLAPLPAPFCLTCRVLGAVALGHRLWCFRSIPGLIAPRAARRTVTGGPQGLSRGGRL</sequence>
<protein>
    <submittedName>
        <fullName evidence="2">Uncharacterized protein</fullName>
    </submittedName>
</protein>